<accession>A0AA37BB19</accession>
<feature type="compositionally biased region" description="Low complexity" evidence="1">
    <location>
        <begin position="245"/>
        <end position="264"/>
    </location>
</feature>
<feature type="transmembrane region" description="Helical" evidence="2">
    <location>
        <begin position="133"/>
        <end position="153"/>
    </location>
</feature>
<feature type="transmembrane region" description="Helical" evidence="2">
    <location>
        <begin position="109"/>
        <end position="127"/>
    </location>
</feature>
<sequence length="264" mass="28094">MPGVTTTAPGPAPRPRTRPRSRLGWTVVLLTALAITGYSLALYAQGSLRTLAADDAGLASAYADAPPAVQAAFYIHVVSASIALALGPWQFSRRLRGRFRTAHRVIGRIYLGSIAVGSVSSLVMAPFNSAGMVGFFGFGALALLWGHTALRAYRAIRAGDPAGHQAWMIRNYALTYAAVTLRTWLGVLIMVQTPFADVDAEFDAVFANAYHAVPFLCWLPNIVVAEWLIRRRGLPSYRLQGDGRPAASPAPAGSGPAVPAPAVR</sequence>
<evidence type="ECO:0000313" key="4">
    <source>
        <dbReference type="Proteomes" id="UP000627984"/>
    </source>
</evidence>
<name>A0AA37BB19_9ACTN</name>
<proteinExistence type="predicted"/>
<reference evidence="3" key="1">
    <citation type="journal article" date="2014" name="Int. J. Syst. Evol. Microbiol.">
        <title>Complete genome sequence of Corynebacterium casei LMG S-19264T (=DSM 44701T), isolated from a smear-ripened cheese.</title>
        <authorList>
            <consortium name="US DOE Joint Genome Institute (JGI-PGF)"/>
            <person name="Walter F."/>
            <person name="Albersmeier A."/>
            <person name="Kalinowski J."/>
            <person name="Ruckert C."/>
        </authorList>
    </citation>
    <scope>NUCLEOTIDE SEQUENCE</scope>
    <source>
        <strain evidence="3">JCM 3093</strain>
    </source>
</reference>
<dbReference type="EMBL" id="BMQD01000001">
    <property type="protein sequence ID" value="GGK45284.1"/>
    <property type="molecule type" value="Genomic_DNA"/>
</dbReference>
<dbReference type="RefSeq" id="WP_191892972.1">
    <property type="nucleotide sequence ID" value="NZ_BMQD01000001.1"/>
</dbReference>
<evidence type="ECO:0008006" key="5">
    <source>
        <dbReference type="Google" id="ProtNLM"/>
    </source>
</evidence>
<feature type="transmembrane region" description="Helical" evidence="2">
    <location>
        <begin position="211"/>
        <end position="229"/>
    </location>
</feature>
<feature type="transmembrane region" description="Helical" evidence="2">
    <location>
        <begin position="23"/>
        <end position="44"/>
    </location>
</feature>
<feature type="transmembrane region" description="Helical" evidence="2">
    <location>
        <begin position="173"/>
        <end position="191"/>
    </location>
</feature>
<reference evidence="3" key="2">
    <citation type="submission" date="2022-09" db="EMBL/GenBank/DDBJ databases">
        <authorList>
            <person name="Sun Q."/>
            <person name="Ohkuma M."/>
        </authorList>
    </citation>
    <scope>NUCLEOTIDE SEQUENCE</scope>
    <source>
        <strain evidence="3">JCM 3093</strain>
    </source>
</reference>
<keyword evidence="2" id="KW-0472">Membrane</keyword>
<dbReference type="Pfam" id="PF10067">
    <property type="entry name" value="DUF2306"/>
    <property type="match status" value="1"/>
</dbReference>
<dbReference type="Proteomes" id="UP000627984">
    <property type="component" value="Unassembled WGS sequence"/>
</dbReference>
<evidence type="ECO:0000256" key="2">
    <source>
        <dbReference type="SAM" id="Phobius"/>
    </source>
</evidence>
<protein>
    <recommendedName>
        <fullName evidence="5">DUF2306 domain-containing protein</fullName>
    </recommendedName>
</protein>
<evidence type="ECO:0000256" key="1">
    <source>
        <dbReference type="SAM" id="MobiDB-lite"/>
    </source>
</evidence>
<gene>
    <name evidence="3" type="ORF">GCM10010126_01050</name>
</gene>
<dbReference type="AlphaFoldDB" id="A0AA37BB19"/>
<keyword evidence="2" id="KW-1133">Transmembrane helix</keyword>
<feature type="region of interest" description="Disordered" evidence="1">
    <location>
        <begin position="244"/>
        <end position="264"/>
    </location>
</feature>
<organism evidence="3 4">
    <name type="scientific">Planomonospora parontospora</name>
    <dbReference type="NCBI Taxonomy" id="58119"/>
    <lineage>
        <taxon>Bacteria</taxon>
        <taxon>Bacillati</taxon>
        <taxon>Actinomycetota</taxon>
        <taxon>Actinomycetes</taxon>
        <taxon>Streptosporangiales</taxon>
        <taxon>Streptosporangiaceae</taxon>
        <taxon>Planomonospora</taxon>
    </lineage>
</organism>
<comment type="caution">
    <text evidence="3">The sequence shown here is derived from an EMBL/GenBank/DDBJ whole genome shotgun (WGS) entry which is preliminary data.</text>
</comment>
<evidence type="ECO:0000313" key="3">
    <source>
        <dbReference type="EMBL" id="GGK45284.1"/>
    </source>
</evidence>
<feature type="transmembrane region" description="Helical" evidence="2">
    <location>
        <begin position="71"/>
        <end position="89"/>
    </location>
</feature>
<keyword evidence="2" id="KW-0812">Transmembrane</keyword>
<dbReference type="InterPro" id="IPR018750">
    <property type="entry name" value="DUF2306_membrane"/>
</dbReference>